<dbReference type="GO" id="GO:0003677">
    <property type="term" value="F:DNA binding"/>
    <property type="evidence" value="ECO:0007669"/>
    <property type="project" value="InterPro"/>
</dbReference>
<dbReference type="Pfam" id="PF03184">
    <property type="entry name" value="DDE_1"/>
    <property type="match status" value="1"/>
</dbReference>
<dbReference type="InterPro" id="IPR007889">
    <property type="entry name" value="HTH_Psq"/>
</dbReference>
<feature type="compositionally biased region" description="Polar residues" evidence="2">
    <location>
        <begin position="536"/>
        <end position="548"/>
    </location>
</feature>
<name>A0AAE1H9Q1_9NEOP</name>
<keyword evidence="6" id="KW-1185">Reference proteome</keyword>
<feature type="compositionally biased region" description="Low complexity" evidence="2">
    <location>
        <begin position="514"/>
        <end position="525"/>
    </location>
</feature>
<comment type="caution">
    <text evidence="5">The sequence shown here is derived from an EMBL/GenBank/DDBJ whole genome shotgun (WGS) entry which is preliminary data.</text>
</comment>
<feature type="region of interest" description="Disordered" evidence="2">
    <location>
        <begin position="487"/>
        <end position="667"/>
    </location>
</feature>
<evidence type="ECO:0000256" key="1">
    <source>
        <dbReference type="ARBA" id="ARBA00004123"/>
    </source>
</evidence>
<evidence type="ECO:0000259" key="4">
    <source>
        <dbReference type="Pfam" id="PF05225"/>
    </source>
</evidence>
<feature type="compositionally biased region" description="Polar residues" evidence="2">
    <location>
        <begin position="492"/>
        <end position="512"/>
    </location>
</feature>
<evidence type="ECO:0000256" key="2">
    <source>
        <dbReference type="SAM" id="MobiDB-lite"/>
    </source>
</evidence>
<feature type="compositionally biased region" description="Acidic residues" evidence="2">
    <location>
        <begin position="623"/>
        <end position="634"/>
    </location>
</feature>
<dbReference type="InterPro" id="IPR050863">
    <property type="entry name" value="CenT-Element_Derived"/>
</dbReference>
<reference evidence="5" key="2">
    <citation type="journal article" date="2023" name="BMC Genomics">
        <title>Pest status, molecular evolution, and epigenetic factors derived from the genome assembly of Frankliniella fusca, a thysanopteran phytovirus vector.</title>
        <authorList>
            <person name="Catto M.A."/>
            <person name="Labadie P.E."/>
            <person name="Jacobson A.L."/>
            <person name="Kennedy G.G."/>
            <person name="Srinivasan R."/>
            <person name="Hunt B.G."/>
        </authorList>
    </citation>
    <scope>NUCLEOTIDE SEQUENCE</scope>
    <source>
        <strain evidence="5">PL_HMW_Pooled</strain>
    </source>
</reference>
<evidence type="ECO:0000313" key="5">
    <source>
        <dbReference type="EMBL" id="KAK3916973.1"/>
    </source>
</evidence>
<feature type="compositionally biased region" description="Basic and acidic residues" evidence="2">
    <location>
        <begin position="580"/>
        <end position="593"/>
    </location>
</feature>
<protein>
    <submittedName>
        <fullName evidence="5">Pogo transposable element with KRAB domain</fullName>
    </submittedName>
</protein>
<sequence length="765" mass="85742">MMYQPKDREVSLTSTFLFMDDFEAFVTSEWSPLPTFKVHDRMQQSARNGSMEVVLKERQEMVRNYKPKTDRGKFGEGNMKAAIEAVKGGLSFRIAAERFNVKHQTLYKKYKEYKDSPDINLKDLKKGFVSRRIFTDEQETILAEYVLTVAQMGLGLSVEQTCELAYEFAVINKIEVPKNWKNDECGGRDWFRCFLRRHPNLSIRKPEACSIARASSFNKANMDSFFNRLEGVLNRHPSFQDGSRVLNLDECGTTTVACLGKIVAPKGQKQVYQSTSQERGTLVTTCLIVGALGQVIPPVMLFPRKNFKNNMTIGAYPGTLGLACESGWMNAELFPKVLQHIVKHTACTKENPLLVLCDNLEAHITLEAIEYARENGITILTLVPHTTHRTQPLDVSIMGPFKRAYENAMCIWKRAHPHQCCTIYDLAQFVCTAVGKALTPANITAGFKKTGIMPFDRTVFKELDFMPSRITDRPNPEASEDINSDVLITEGDNGNTQNALAKPSASVSTPGFVSTGTESESNGSTLKTPDSGRPFSAQSNKSGTSSVISPVEFRGIPTPGPRKCSNKKRQKGKSMIATDTPEKNEIKRKAEGKTKKKNDKAKKKGEPAPKKSRRALKFRQQDSDSEDSNPDEPGELTVSSEGEWEGDMVEENSPLETGKFPPLTSDPKEEDYILVEFKPKTKNQTPDYYIAKVLKEKDEDNDLEVSYLRRSNKVRDKFVIPSVPDLASVNIADVKYLLPKPTCTGTRRQQNLLSFDVDLSLIRTL</sequence>
<dbReference type="InterPro" id="IPR009057">
    <property type="entry name" value="Homeodomain-like_sf"/>
</dbReference>
<comment type="subcellular location">
    <subcellularLocation>
        <location evidence="1">Nucleus</location>
    </subcellularLocation>
</comment>
<dbReference type="PANTHER" id="PTHR19303:SF74">
    <property type="entry name" value="POGO TRANSPOSABLE ELEMENT WITH KRAB DOMAIN"/>
    <property type="match status" value="1"/>
</dbReference>
<evidence type="ECO:0000259" key="3">
    <source>
        <dbReference type="Pfam" id="PF03184"/>
    </source>
</evidence>
<dbReference type="PANTHER" id="PTHR19303">
    <property type="entry name" value="TRANSPOSON"/>
    <property type="match status" value="1"/>
</dbReference>
<evidence type="ECO:0000313" key="6">
    <source>
        <dbReference type="Proteomes" id="UP001219518"/>
    </source>
</evidence>
<proteinExistence type="predicted"/>
<feature type="domain" description="HTH psq-type" evidence="4">
    <location>
        <begin position="76"/>
        <end position="112"/>
    </location>
</feature>
<dbReference type="GO" id="GO:0005634">
    <property type="term" value="C:nucleus"/>
    <property type="evidence" value="ECO:0007669"/>
    <property type="project" value="UniProtKB-SubCell"/>
</dbReference>
<dbReference type="EMBL" id="JAHWGI010000647">
    <property type="protein sequence ID" value="KAK3916973.1"/>
    <property type="molecule type" value="Genomic_DNA"/>
</dbReference>
<feature type="domain" description="DDE-1" evidence="3">
    <location>
        <begin position="325"/>
        <end position="447"/>
    </location>
</feature>
<dbReference type="Pfam" id="PF05225">
    <property type="entry name" value="HTH_psq"/>
    <property type="match status" value="1"/>
</dbReference>
<feature type="compositionally biased region" description="Basic residues" evidence="2">
    <location>
        <begin position="594"/>
        <end position="603"/>
    </location>
</feature>
<dbReference type="Proteomes" id="UP001219518">
    <property type="component" value="Unassembled WGS sequence"/>
</dbReference>
<gene>
    <name evidence="5" type="ORF">KUF71_006660</name>
</gene>
<accession>A0AAE1H9Q1</accession>
<dbReference type="AlphaFoldDB" id="A0AAE1H9Q1"/>
<dbReference type="SUPFAM" id="SSF46689">
    <property type="entry name" value="Homeodomain-like"/>
    <property type="match status" value="1"/>
</dbReference>
<organism evidence="5 6">
    <name type="scientific">Frankliniella fusca</name>
    <dbReference type="NCBI Taxonomy" id="407009"/>
    <lineage>
        <taxon>Eukaryota</taxon>
        <taxon>Metazoa</taxon>
        <taxon>Ecdysozoa</taxon>
        <taxon>Arthropoda</taxon>
        <taxon>Hexapoda</taxon>
        <taxon>Insecta</taxon>
        <taxon>Pterygota</taxon>
        <taxon>Neoptera</taxon>
        <taxon>Paraneoptera</taxon>
        <taxon>Thysanoptera</taxon>
        <taxon>Terebrantia</taxon>
        <taxon>Thripoidea</taxon>
        <taxon>Thripidae</taxon>
        <taxon>Frankliniella</taxon>
    </lineage>
</organism>
<dbReference type="Gene3D" id="1.10.10.60">
    <property type="entry name" value="Homeodomain-like"/>
    <property type="match status" value="1"/>
</dbReference>
<reference evidence="5" key="1">
    <citation type="submission" date="2021-07" db="EMBL/GenBank/DDBJ databases">
        <authorList>
            <person name="Catto M.A."/>
            <person name="Jacobson A."/>
            <person name="Kennedy G."/>
            <person name="Labadie P."/>
            <person name="Hunt B.G."/>
            <person name="Srinivasan R."/>
        </authorList>
    </citation>
    <scope>NUCLEOTIDE SEQUENCE</scope>
    <source>
        <strain evidence="5">PL_HMW_Pooled</strain>
        <tissue evidence="5">Head</tissue>
    </source>
</reference>
<dbReference type="InterPro" id="IPR004875">
    <property type="entry name" value="DDE_SF_endonuclease_dom"/>
</dbReference>